<dbReference type="InterPro" id="IPR000286">
    <property type="entry name" value="HDACs"/>
</dbReference>
<feature type="domain" description="Histone deacetylase" evidence="12">
    <location>
        <begin position="164"/>
        <end position="460"/>
    </location>
</feature>
<evidence type="ECO:0000259" key="12">
    <source>
        <dbReference type="Pfam" id="PF00850"/>
    </source>
</evidence>
<evidence type="ECO:0000256" key="8">
    <source>
        <dbReference type="ARBA" id="ARBA00023163"/>
    </source>
</evidence>
<keyword evidence="9" id="KW-0539">Nucleus</keyword>
<keyword evidence="6" id="KW-0156">Chromatin regulator</keyword>
<dbReference type="InterPro" id="IPR023801">
    <property type="entry name" value="His_deacetylse_dom"/>
</dbReference>
<reference evidence="14" key="1">
    <citation type="journal article" date="2020" name="Fungal Divers.">
        <title>Resolving the Mortierellaceae phylogeny through synthesis of multi-gene phylogenetics and phylogenomics.</title>
        <authorList>
            <person name="Vandepol N."/>
            <person name="Liber J."/>
            <person name="Desiro A."/>
            <person name="Na H."/>
            <person name="Kennedy M."/>
            <person name="Barry K."/>
            <person name="Grigoriev I.V."/>
            <person name="Miller A.N."/>
            <person name="O'Donnell K."/>
            <person name="Stajich J.E."/>
            <person name="Bonito G."/>
        </authorList>
    </citation>
    <scope>NUCLEOTIDE SEQUENCE</scope>
    <source>
        <strain evidence="14">CK1249</strain>
    </source>
</reference>
<comment type="catalytic activity">
    <reaction evidence="10">
        <text>N(6)-acetyl-L-lysyl-[histone] + H2O = L-lysyl-[histone] + acetate</text>
        <dbReference type="Rhea" id="RHEA:58196"/>
        <dbReference type="Rhea" id="RHEA-COMP:9845"/>
        <dbReference type="Rhea" id="RHEA-COMP:11338"/>
        <dbReference type="ChEBI" id="CHEBI:15377"/>
        <dbReference type="ChEBI" id="CHEBI:29969"/>
        <dbReference type="ChEBI" id="CHEBI:30089"/>
        <dbReference type="ChEBI" id="CHEBI:61930"/>
        <dbReference type="EC" id="3.5.1.98"/>
    </reaction>
</comment>
<dbReference type="Pfam" id="PF09757">
    <property type="entry name" value="Arb2-like"/>
    <property type="match status" value="1"/>
</dbReference>
<evidence type="ECO:0000259" key="13">
    <source>
        <dbReference type="Pfam" id="PF09757"/>
    </source>
</evidence>
<dbReference type="InterPro" id="IPR019154">
    <property type="entry name" value="Arb2-like_domain"/>
</dbReference>
<feature type="compositionally biased region" description="Low complexity" evidence="11">
    <location>
        <begin position="91"/>
        <end position="105"/>
    </location>
</feature>
<dbReference type="EMBL" id="JAAAHY010000065">
    <property type="protein sequence ID" value="KAF9967665.1"/>
    <property type="molecule type" value="Genomic_DNA"/>
</dbReference>
<evidence type="ECO:0000256" key="6">
    <source>
        <dbReference type="ARBA" id="ARBA00022853"/>
    </source>
</evidence>
<dbReference type="PANTHER" id="PTHR10625">
    <property type="entry name" value="HISTONE DEACETYLASE HDAC1-RELATED"/>
    <property type="match status" value="1"/>
</dbReference>
<dbReference type="InterPro" id="IPR037138">
    <property type="entry name" value="His_deacetylse_dom_sf"/>
</dbReference>
<keyword evidence="15" id="KW-1185">Reference proteome</keyword>
<feature type="domain" description="Arb2-like" evidence="13">
    <location>
        <begin position="557"/>
        <end position="736"/>
    </location>
</feature>
<evidence type="ECO:0000256" key="2">
    <source>
        <dbReference type="ARBA" id="ARBA00007738"/>
    </source>
</evidence>
<evidence type="ECO:0000256" key="10">
    <source>
        <dbReference type="ARBA" id="ARBA00048287"/>
    </source>
</evidence>
<dbReference type="GO" id="GO:0141221">
    <property type="term" value="F:histone deacetylase activity, hydrolytic mechanism"/>
    <property type="evidence" value="ECO:0007669"/>
    <property type="project" value="UniProtKB-EC"/>
</dbReference>
<keyword evidence="5" id="KW-0378">Hydrolase</keyword>
<dbReference type="FunFam" id="3.40.800.20:FF:000005">
    <property type="entry name" value="histone deacetylase 6"/>
    <property type="match status" value="1"/>
</dbReference>
<feature type="region of interest" description="Disordered" evidence="11">
    <location>
        <begin position="91"/>
        <end position="118"/>
    </location>
</feature>
<dbReference type="InterPro" id="IPR023696">
    <property type="entry name" value="Ureohydrolase_dom_sf"/>
</dbReference>
<dbReference type="Proteomes" id="UP000738359">
    <property type="component" value="Unassembled WGS sequence"/>
</dbReference>
<evidence type="ECO:0000256" key="4">
    <source>
        <dbReference type="ARBA" id="ARBA00022491"/>
    </source>
</evidence>
<dbReference type="Pfam" id="PF00850">
    <property type="entry name" value="Hist_deacetyl"/>
    <property type="match status" value="1"/>
</dbReference>
<dbReference type="GO" id="GO:0040029">
    <property type="term" value="P:epigenetic regulation of gene expression"/>
    <property type="evidence" value="ECO:0007669"/>
    <property type="project" value="TreeGrafter"/>
</dbReference>
<comment type="similarity">
    <text evidence="2">Belongs to the histone deacetylase family. HD type 2 subfamily.</text>
</comment>
<dbReference type="SUPFAM" id="SSF52768">
    <property type="entry name" value="Arginase/deacetylase"/>
    <property type="match status" value="1"/>
</dbReference>
<feature type="region of interest" description="Disordered" evidence="11">
    <location>
        <begin position="750"/>
        <end position="780"/>
    </location>
</feature>
<feature type="compositionally biased region" description="Polar residues" evidence="11">
    <location>
        <begin position="39"/>
        <end position="59"/>
    </location>
</feature>
<evidence type="ECO:0000256" key="9">
    <source>
        <dbReference type="ARBA" id="ARBA00023242"/>
    </source>
</evidence>
<dbReference type="PANTHER" id="PTHR10625:SF5">
    <property type="entry name" value="HISTONE DEACETYLASE"/>
    <property type="match status" value="1"/>
</dbReference>
<evidence type="ECO:0000256" key="3">
    <source>
        <dbReference type="ARBA" id="ARBA00012111"/>
    </source>
</evidence>
<evidence type="ECO:0000313" key="15">
    <source>
        <dbReference type="Proteomes" id="UP000738359"/>
    </source>
</evidence>
<organism evidence="14 15">
    <name type="scientific">Mortierella alpina</name>
    <name type="common">Oleaginous fungus</name>
    <name type="synonym">Mortierella renispora</name>
    <dbReference type="NCBI Taxonomy" id="64518"/>
    <lineage>
        <taxon>Eukaryota</taxon>
        <taxon>Fungi</taxon>
        <taxon>Fungi incertae sedis</taxon>
        <taxon>Mucoromycota</taxon>
        <taxon>Mortierellomycotina</taxon>
        <taxon>Mortierellomycetes</taxon>
        <taxon>Mortierellales</taxon>
        <taxon>Mortierellaceae</taxon>
        <taxon>Mortierella</taxon>
    </lineage>
</organism>
<keyword evidence="8" id="KW-0804">Transcription</keyword>
<evidence type="ECO:0000256" key="11">
    <source>
        <dbReference type="SAM" id="MobiDB-lite"/>
    </source>
</evidence>
<dbReference type="AlphaFoldDB" id="A0A9P6JDI0"/>
<dbReference type="OrthoDB" id="424012at2759"/>
<dbReference type="PRINTS" id="PR01270">
    <property type="entry name" value="HDASUPER"/>
</dbReference>
<dbReference type="EC" id="3.5.1.98" evidence="3"/>
<dbReference type="GO" id="GO:0000118">
    <property type="term" value="C:histone deacetylase complex"/>
    <property type="evidence" value="ECO:0007669"/>
    <property type="project" value="TreeGrafter"/>
</dbReference>
<keyword evidence="7" id="KW-0805">Transcription regulation</keyword>
<evidence type="ECO:0000256" key="5">
    <source>
        <dbReference type="ARBA" id="ARBA00022801"/>
    </source>
</evidence>
<gene>
    <name evidence="14" type="primary">HDA1_2</name>
    <name evidence="14" type="ORF">BGZ70_008717</name>
</gene>
<name>A0A9P6JDI0_MORAP</name>
<evidence type="ECO:0000313" key="14">
    <source>
        <dbReference type="EMBL" id="KAF9967665.1"/>
    </source>
</evidence>
<comment type="subcellular location">
    <subcellularLocation>
        <location evidence="1">Nucleus</location>
    </subcellularLocation>
</comment>
<feature type="region of interest" description="Disordered" evidence="11">
    <location>
        <begin position="1"/>
        <end position="78"/>
    </location>
</feature>
<evidence type="ECO:0000256" key="1">
    <source>
        <dbReference type="ARBA" id="ARBA00004123"/>
    </source>
</evidence>
<dbReference type="Gene3D" id="3.40.800.20">
    <property type="entry name" value="Histone deacetylase domain"/>
    <property type="match status" value="1"/>
</dbReference>
<comment type="caution">
    <text evidence="14">The sequence shown here is derived from an EMBL/GenBank/DDBJ whole genome shotgun (WGS) entry which is preliminary data.</text>
</comment>
<keyword evidence="4" id="KW-0678">Repressor</keyword>
<protein>
    <recommendedName>
        <fullName evidence="3">histone deacetylase</fullName>
        <ecNumber evidence="3">3.5.1.98</ecNumber>
    </recommendedName>
</protein>
<evidence type="ECO:0000256" key="7">
    <source>
        <dbReference type="ARBA" id="ARBA00023015"/>
    </source>
</evidence>
<proteinExistence type="inferred from homology"/>
<accession>A0A9P6JDI0</accession>
<sequence>MASTALDPAMAAQVQHASKHADVDMTSDSEAPSIKPGSEHSTATQLAAITPTPTASESIESVPETADAQPDTEEVQPRTETMDVVMQDDNQDQVASSSLSLPQSSHAETEVEADDGPDWTEDTELDAAVLMPQPEQLEGRSTKTGYVYDVRMRFHNNVHGDDDHPEDPRRIWRIFDALNTAQCTDRMIKVPSREATSEELGLVHTESHIDNITKTTVMSKDDLLEMANSYNSIYLNNSSAFCARLSCGSLIELCRAVALGQVLNGVAIIRPPGHHAEPDEAGGFCLYNNVAIAARYLQKNHGLKKIFILDWDVHHGNGTQTAFIDDPDVVYCSIHRFDHGNFYPGDAVAAAHTTVGEGPGRGRTINIPWNSSGMGDSEYIYAFNKVIMPILYEFAPDFILVSAGFDAAKGDHIGQMLVTPAAYGHMTHMLKSLAGGKIILALEGGYNLDSIAVSGLACAKALLNDPIEPLNCISPNALCVQTIHEVIEVQSRYWKSLPQLYIEPVEERAQDDQNIEMAEMVSIHRAVYLRETHGMIKLPKLEGEQGLESLDNVYCTAMRLDRSILNDATTPYIDHILSSGENELIDIVVPVQPASEDDKVALKDRLSALLAEIWDNYVATTGYLGRRIILLAAGFGCHGLVAFMNERQKEVARYVTCVALVTTTGDEVTSGSATQQASALPMVTKKLGPWYLENSFVFVSDDHPVWERTTQKMNSRMGNLIRSERPAERLAESLKHLRVRIFEEIDAKLSGLPPIPENTEPDFGDLDAKDQRQPSLLPPPPLPMDVEPTGLTPGVQTSLIQDITGSRVTQGEGGTGAATTATIIFTSPTATAASLATSTQDRAALPLGIIITNAKERGSTDIIAFFRPGNVAVLFSTWITFDERHVGISASCTTALAGGQTLGRGPSS</sequence>